<comment type="caution">
    <text evidence="1">The sequence shown here is derived from an EMBL/GenBank/DDBJ whole genome shotgun (WGS) entry which is preliminary data.</text>
</comment>
<gene>
    <name evidence="1" type="ORF">ACFQJ6_03135</name>
    <name evidence="2" type="ORF">ACFQJ6_03805</name>
</gene>
<dbReference type="EMBL" id="JBHSZH010000003">
    <property type="protein sequence ID" value="MFC7079290.1"/>
    <property type="molecule type" value="Genomic_DNA"/>
</dbReference>
<dbReference type="Gene3D" id="3.40.50.1010">
    <property type="entry name" value="5'-nuclease"/>
    <property type="match status" value="1"/>
</dbReference>
<sequence>MFDAACEEFARYDDHQISFVDHTSSGLADRHDIDHIFAFDSDFRTFDFTLVPDDVDAP</sequence>
<dbReference type="RefSeq" id="WP_382208790.1">
    <property type="nucleotide sequence ID" value="NZ_JBHSZH010000003.1"/>
</dbReference>
<reference evidence="1" key="1">
    <citation type="journal article" date="2014" name="Int. J. Syst. Evol. Microbiol.">
        <title>Complete genome sequence of Corynebacterium casei LMG S-19264T (=DSM 44701T), isolated from a smear-ripened cheese.</title>
        <authorList>
            <consortium name="US DOE Joint Genome Institute (JGI-PGF)"/>
            <person name="Walter F."/>
            <person name="Albersmeier A."/>
            <person name="Kalinowski J."/>
            <person name="Ruckert C."/>
        </authorList>
    </citation>
    <scope>NUCLEOTIDE SEQUENCE [LARGE SCALE GENOMIC DNA]</scope>
    <source>
        <strain evidence="1">CCM 7472</strain>
    </source>
</reference>
<evidence type="ECO:0000313" key="1">
    <source>
        <dbReference type="EMBL" id="MFC7079290.1"/>
    </source>
</evidence>
<dbReference type="AlphaFoldDB" id="A0ABD5WKA1"/>
<organism evidence="1 3">
    <name type="scientific">Halorussus caseinilyticus</name>
    <dbReference type="NCBI Taxonomy" id="3034025"/>
    <lineage>
        <taxon>Archaea</taxon>
        <taxon>Methanobacteriati</taxon>
        <taxon>Methanobacteriota</taxon>
        <taxon>Stenosarchaea group</taxon>
        <taxon>Halobacteria</taxon>
        <taxon>Halobacteriales</taxon>
        <taxon>Haladaptataceae</taxon>
        <taxon>Halorussus</taxon>
    </lineage>
</organism>
<evidence type="ECO:0008006" key="4">
    <source>
        <dbReference type="Google" id="ProtNLM"/>
    </source>
</evidence>
<dbReference type="Proteomes" id="UP001596407">
    <property type="component" value="Unassembled WGS sequence"/>
</dbReference>
<reference evidence="1" key="3">
    <citation type="submission" date="2024-09" db="EMBL/GenBank/DDBJ databases">
        <authorList>
            <person name="Sun Q."/>
        </authorList>
    </citation>
    <scope>NUCLEOTIDE SEQUENCE</scope>
    <source>
        <strain evidence="1">CCM 7472</strain>
    </source>
</reference>
<reference evidence="3" key="2">
    <citation type="journal article" date="2019" name="Int. J. Syst. Evol. Microbiol.">
        <title>The Global Catalogue of Microorganisms (GCM) 10K type strain sequencing project: providing services to taxonomists for standard genome sequencing and annotation.</title>
        <authorList>
            <consortium name="The Broad Institute Genomics Platform"/>
            <consortium name="The Broad Institute Genome Sequencing Center for Infectious Disease"/>
            <person name="Wu L."/>
            <person name="Ma J."/>
        </authorList>
    </citation>
    <scope>NUCLEOTIDE SEQUENCE [LARGE SCALE GENOMIC DNA]</scope>
    <source>
        <strain evidence="3">DT72</strain>
    </source>
</reference>
<dbReference type="InterPro" id="IPR029060">
    <property type="entry name" value="PIN-like_dom_sf"/>
</dbReference>
<accession>A0ABD5WKA1</accession>
<dbReference type="EMBL" id="JBHSZH010000003">
    <property type="protein sequence ID" value="MFC7079406.1"/>
    <property type="molecule type" value="Genomic_DNA"/>
</dbReference>
<keyword evidence="3" id="KW-1185">Reference proteome</keyword>
<name>A0ABD5WKA1_9EURY</name>
<protein>
    <recommendedName>
        <fullName evidence="4">PIN domain-containing protein</fullName>
    </recommendedName>
</protein>
<proteinExistence type="predicted"/>
<evidence type="ECO:0000313" key="2">
    <source>
        <dbReference type="EMBL" id="MFC7079406.1"/>
    </source>
</evidence>
<dbReference type="SUPFAM" id="SSF88723">
    <property type="entry name" value="PIN domain-like"/>
    <property type="match status" value="1"/>
</dbReference>
<evidence type="ECO:0000313" key="3">
    <source>
        <dbReference type="Proteomes" id="UP001596407"/>
    </source>
</evidence>